<feature type="region of interest" description="Disordered" evidence="5">
    <location>
        <begin position="1"/>
        <end position="133"/>
    </location>
</feature>
<feature type="region of interest" description="Disordered" evidence="5">
    <location>
        <begin position="417"/>
        <end position="436"/>
    </location>
</feature>
<keyword evidence="8" id="KW-1185">Reference proteome</keyword>
<dbReference type="InterPro" id="IPR000306">
    <property type="entry name" value="Znf_FYVE"/>
</dbReference>
<feature type="compositionally biased region" description="Polar residues" evidence="5">
    <location>
        <begin position="98"/>
        <end position="107"/>
    </location>
</feature>
<evidence type="ECO:0000313" key="8">
    <source>
        <dbReference type="Proteomes" id="UP001497383"/>
    </source>
</evidence>
<reference evidence="7 8" key="1">
    <citation type="submission" date="2024-03" db="EMBL/GenBank/DDBJ databases">
        <authorList>
            <person name="Brejova B."/>
        </authorList>
    </citation>
    <scope>NUCLEOTIDE SEQUENCE [LARGE SCALE GENOMIC DNA]</scope>
    <source>
        <strain evidence="7 8">CBS 14171</strain>
    </source>
</reference>
<feature type="region of interest" description="Disordered" evidence="5">
    <location>
        <begin position="563"/>
        <end position="590"/>
    </location>
</feature>
<feature type="region of interest" description="Disordered" evidence="5">
    <location>
        <begin position="301"/>
        <end position="334"/>
    </location>
</feature>
<dbReference type="Gene3D" id="3.30.40.10">
    <property type="entry name" value="Zinc/RING finger domain, C3HC4 (zinc finger)"/>
    <property type="match status" value="1"/>
</dbReference>
<dbReference type="Pfam" id="PF01363">
    <property type="entry name" value="FYVE"/>
    <property type="match status" value="1"/>
</dbReference>
<feature type="compositionally biased region" description="Basic and acidic residues" evidence="5">
    <location>
        <begin position="56"/>
        <end position="71"/>
    </location>
</feature>
<feature type="region of interest" description="Disordered" evidence="5">
    <location>
        <begin position="750"/>
        <end position="804"/>
    </location>
</feature>
<keyword evidence="3" id="KW-0862">Zinc</keyword>
<sequence length="845" mass="93648">MIQVSSSNIHSHSNSNNNNNNNGNSNGNSNGTNDDASNLHSNDKSAQEKPLAAKAAENDDKQATSETKSQKESSTSSSQQIQQPQQLPSPTSSRQSQNSNTELSKNSASDDHQIPTNRDATDQSQNGSLNSKNDLMFTKKDLSKSSRTQSFQSVLSIASFKSLKQQSTFNNSSHTGNNNSQNNYNNNNGQQPTINRNNSMINPQQLMRTSSAINNAKNFQSFIQAPALSGITNQKSSDDLQIGQQQPFNDKPNNGRNNKSCDTSMDNDNDDSNTNNDDGEGSNDDETLSQQKNLTLNALKKLSLSPRPITNPDDLNLPSTNANKSKTQQPYQPAEVDLSSFASLTRQPKVAPSKLEPLKVEPSPTNSVKQSERLVSPQATRKSSLPRLTEGQVDTTTNSDIHQYHQNLKLSQMETFSRHNHHQNAPERLNSASTQSQQRNLLPQNQISQQNTQHIDHHIIQQSHRHPMQQGTFFTNSSNHNRVPAAVIPPHDMSYKRKPSNSALHTLGHQQHQSHQNSPVLHSTHSNHPSSANHRTACHVQQIKELRTPMYVPAVLRMTQNGSYNPMGLRSDSNSPEIMSTSPVHKRSRTPDYEAHIQQFMENRNTSSTASIKSVDSTLSVDSNTSTKCGSFGTINKYLSKGISRSTEYVLKAPPTRKHWLKDESVQKCGIESCGKEFNFFERRHHCRKCGGIFCNEHTSHSLSINHMAQFTTGGRGTLSKVCDNCIEEYNDFIQQEFGVQISTAKSLSPVSGKLESHQATTSTTETTSSEVPSYLHDQHQHQHQHQQAHAHAHSKVSDMGHANTQKRTQMPNFKNSILAGANNNGGRSEQLVGSVPANWNWSSF</sequence>
<feature type="compositionally biased region" description="Low complexity" evidence="5">
    <location>
        <begin position="1"/>
        <end position="31"/>
    </location>
</feature>
<feature type="compositionally biased region" description="Low complexity" evidence="5">
    <location>
        <begin position="761"/>
        <end position="771"/>
    </location>
</feature>
<feature type="region of interest" description="Disordered" evidence="5">
    <location>
        <begin position="234"/>
        <end position="287"/>
    </location>
</feature>
<keyword evidence="2 4" id="KW-0863">Zinc-finger</keyword>
<dbReference type="SUPFAM" id="SSF57903">
    <property type="entry name" value="FYVE/PHD zinc finger"/>
    <property type="match status" value="1"/>
</dbReference>
<keyword evidence="1" id="KW-0479">Metal-binding</keyword>
<feature type="compositionally biased region" description="Polar residues" evidence="5">
    <location>
        <begin position="571"/>
        <end position="583"/>
    </location>
</feature>
<dbReference type="GeneID" id="92205386"/>
<evidence type="ECO:0000256" key="1">
    <source>
        <dbReference type="ARBA" id="ARBA00022723"/>
    </source>
</evidence>
<feature type="region of interest" description="Disordered" evidence="5">
    <location>
        <begin position="167"/>
        <end position="198"/>
    </location>
</feature>
<feature type="domain" description="FYVE-type" evidence="6">
    <location>
        <begin position="674"/>
        <end position="731"/>
    </location>
</feature>
<evidence type="ECO:0000256" key="2">
    <source>
        <dbReference type="ARBA" id="ARBA00022771"/>
    </source>
</evidence>
<name>A0ABP0ZCQ7_9ASCO</name>
<dbReference type="RefSeq" id="XP_066827128.1">
    <property type="nucleotide sequence ID" value="XM_066971839.1"/>
</dbReference>
<evidence type="ECO:0000256" key="3">
    <source>
        <dbReference type="ARBA" id="ARBA00022833"/>
    </source>
</evidence>
<dbReference type="EMBL" id="OZ022405">
    <property type="protein sequence ID" value="CAK9435463.1"/>
    <property type="molecule type" value="Genomic_DNA"/>
</dbReference>
<evidence type="ECO:0000256" key="4">
    <source>
        <dbReference type="PROSITE-ProRule" id="PRU00091"/>
    </source>
</evidence>
<dbReference type="Proteomes" id="UP001497383">
    <property type="component" value="Chromosome 1"/>
</dbReference>
<feature type="compositionally biased region" description="Polar residues" evidence="5">
    <location>
        <begin position="242"/>
        <end position="264"/>
    </location>
</feature>
<feature type="compositionally biased region" description="Basic residues" evidence="5">
    <location>
        <begin position="782"/>
        <end position="795"/>
    </location>
</feature>
<evidence type="ECO:0000313" key="7">
    <source>
        <dbReference type="EMBL" id="CAK9435463.1"/>
    </source>
</evidence>
<accession>A0ABP0ZCQ7</accession>
<dbReference type="SMART" id="SM00064">
    <property type="entry name" value="FYVE"/>
    <property type="match status" value="1"/>
</dbReference>
<feature type="compositionally biased region" description="Low complexity" evidence="5">
    <location>
        <begin position="72"/>
        <end position="97"/>
    </location>
</feature>
<feature type="compositionally biased region" description="Low complexity" evidence="5">
    <location>
        <begin position="168"/>
        <end position="198"/>
    </location>
</feature>
<dbReference type="PROSITE" id="PS50178">
    <property type="entry name" value="ZF_FYVE"/>
    <property type="match status" value="1"/>
</dbReference>
<feature type="region of interest" description="Disordered" evidence="5">
    <location>
        <begin position="506"/>
        <end position="533"/>
    </location>
</feature>
<evidence type="ECO:0000259" key="6">
    <source>
        <dbReference type="PROSITE" id="PS50178"/>
    </source>
</evidence>
<dbReference type="InterPro" id="IPR013083">
    <property type="entry name" value="Znf_RING/FYVE/PHD"/>
</dbReference>
<dbReference type="CDD" id="cd15760">
    <property type="entry name" value="FYVE_scVPS27p_like"/>
    <property type="match status" value="1"/>
</dbReference>
<feature type="region of interest" description="Disordered" evidence="5">
    <location>
        <begin position="350"/>
        <end position="392"/>
    </location>
</feature>
<feature type="compositionally biased region" description="Polar residues" evidence="5">
    <location>
        <begin position="317"/>
        <end position="331"/>
    </location>
</feature>
<dbReference type="InterPro" id="IPR017455">
    <property type="entry name" value="Znf_FYVE-rel"/>
</dbReference>
<dbReference type="InterPro" id="IPR011011">
    <property type="entry name" value="Znf_FYVE_PHD"/>
</dbReference>
<organism evidence="7 8">
    <name type="scientific">Lodderomyces beijingensis</name>
    <dbReference type="NCBI Taxonomy" id="1775926"/>
    <lineage>
        <taxon>Eukaryota</taxon>
        <taxon>Fungi</taxon>
        <taxon>Dikarya</taxon>
        <taxon>Ascomycota</taxon>
        <taxon>Saccharomycotina</taxon>
        <taxon>Pichiomycetes</taxon>
        <taxon>Debaryomycetaceae</taxon>
        <taxon>Candida/Lodderomyces clade</taxon>
        <taxon>Lodderomyces</taxon>
    </lineage>
</organism>
<protein>
    <recommendedName>
        <fullName evidence="6">FYVE-type domain-containing protein</fullName>
    </recommendedName>
</protein>
<dbReference type="PANTHER" id="PTHR23164">
    <property type="entry name" value="EARLY ENDOSOME ANTIGEN 1"/>
    <property type="match status" value="1"/>
</dbReference>
<dbReference type="PANTHER" id="PTHR23164:SF30">
    <property type="entry name" value="EARLY ENDOSOME ANTIGEN 1"/>
    <property type="match status" value="1"/>
</dbReference>
<proteinExistence type="predicted"/>
<feature type="compositionally biased region" description="Polar residues" evidence="5">
    <location>
        <begin position="114"/>
        <end position="133"/>
    </location>
</feature>
<gene>
    <name evidence="7" type="ORF">LODBEIA_P01900</name>
</gene>
<feature type="compositionally biased region" description="Acidic residues" evidence="5">
    <location>
        <begin position="265"/>
        <end position="287"/>
    </location>
</feature>
<evidence type="ECO:0000256" key="5">
    <source>
        <dbReference type="SAM" id="MobiDB-lite"/>
    </source>
</evidence>